<feature type="compositionally biased region" description="Basic and acidic residues" evidence="1">
    <location>
        <begin position="667"/>
        <end position="678"/>
    </location>
</feature>
<feature type="compositionally biased region" description="Low complexity" evidence="1">
    <location>
        <begin position="916"/>
        <end position="927"/>
    </location>
</feature>
<reference evidence="3" key="1">
    <citation type="submission" date="2025-08" db="UniProtKB">
        <authorList>
            <consortium name="RefSeq"/>
        </authorList>
    </citation>
    <scope>IDENTIFICATION</scope>
</reference>
<gene>
    <name evidence="3" type="primary">LOC100907394</name>
</gene>
<feature type="compositionally biased region" description="Basic and acidic residues" evidence="1">
    <location>
        <begin position="416"/>
        <end position="429"/>
    </location>
</feature>
<feature type="compositionally biased region" description="Polar residues" evidence="1">
    <location>
        <begin position="1025"/>
        <end position="1035"/>
    </location>
</feature>
<dbReference type="Proteomes" id="UP000694867">
    <property type="component" value="Unplaced"/>
</dbReference>
<feature type="region of interest" description="Disordered" evidence="1">
    <location>
        <begin position="72"/>
        <end position="92"/>
    </location>
</feature>
<feature type="compositionally biased region" description="Basic and acidic residues" evidence="1">
    <location>
        <begin position="716"/>
        <end position="728"/>
    </location>
</feature>
<evidence type="ECO:0000256" key="1">
    <source>
        <dbReference type="SAM" id="MobiDB-lite"/>
    </source>
</evidence>
<protein>
    <submittedName>
        <fullName evidence="3">WASH complex subunit 2-like</fullName>
    </submittedName>
</protein>
<feature type="region of interest" description="Disordered" evidence="1">
    <location>
        <begin position="910"/>
        <end position="1222"/>
    </location>
</feature>
<evidence type="ECO:0000313" key="2">
    <source>
        <dbReference type="Proteomes" id="UP000694867"/>
    </source>
</evidence>
<organism evidence="2 3">
    <name type="scientific">Galendromus occidentalis</name>
    <name type="common">western predatory mite</name>
    <dbReference type="NCBI Taxonomy" id="34638"/>
    <lineage>
        <taxon>Eukaryota</taxon>
        <taxon>Metazoa</taxon>
        <taxon>Ecdysozoa</taxon>
        <taxon>Arthropoda</taxon>
        <taxon>Chelicerata</taxon>
        <taxon>Arachnida</taxon>
        <taxon>Acari</taxon>
        <taxon>Parasitiformes</taxon>
        <taxon>Mesostigmata</taxon>
        <taxon>Gamasina</taxon>
        <taxon>Phytoseioidea</taxon>
        <taxon>Phytoseiidae</taxon>
        <taxon>Typhlodrominae</taxon>
        <taxon>Galendromus</taxon>
    </lineage>
</organism>
<feature type="compositionally biased region" description="Basic and acidic residues" evidence="1">
    <location>
        <begin position="540"/>
        <end position="551"/>
    </location>
</feature>
<feature type="region of interest" description="Disordered" evidence="1">
    <location>
        <begin position="866"/>
        <end position="893"/>
    </location>
</feature>
<feature type="compositionally biased region" description="Basic and acidic residues" evidence="1">
    <location>
        <begin position="803"/>
        <end position="817"/>
    </location>
</feature>
<name>A0AAJ6W013_9ACAR</name>
<feature type="compositionally biased region" description="Basic and acidic residues" evidence="1">
    <location>
        <begin position="1129"/>
        <end position="1143"/>
    </location>
</feature>
<sequence length="1222" mass="131183">MSFETGEWSLAKDKELIDRLEKHSAEFLAPLADVPKELDQLTTETAQLNLLLQNVVGDLNTLSEKRFIENRVAEAQDEKTPPTPEPEAKAASEEELREAVRTGLKAFGLLPVEELSDDDDRETGYECFARDRPFSLIIGSKQWLEADPFAGLTPVDTFSVCSTPISEAMEDLVLPSTTSPVASDLIEEATEAETWYQKERASISTQGTARPLDSDSESSVTSAVPKKTPLAPSLSDFTGSRKPRGLFDDDDSDDDGDLFGVSRKPSVSSVNRRGSRSSSSQASPQPTNVAPVATTPQEETTPRERNDIPKPVSFLEELKKKTGGRLPGDQQNVKSPPLTPTKSETAEKVSSPAPGPSSNQEPLARKKNSIFDSDSESDIFVPKAKPPKSFSEQNSDSRFRGNTLPSQKEGGQSGDDPQKPKKVQPDSRLRTKPSLFDSDSGEDGPGAVPKATAEQAFTKVSSPLDKTTQALPKLPKKNSLFDDSDSDSDIFGPLKRTTQKPAEKSRVDAAIPEQAESAQIVKPKEFRGVRVLPQIPVKLGSDKEVDREKRKSLTPTIDLSAPVASKPQVQSSSKPTIEPRSSDSEDETTKSKVKPIATRPQQFAPKLPNPFGDSGSDDDLFGASPTIKKPSGAEKTAAKPETIKKVPEVASSEKGSDNPYSATTISGKEEIPTLKKSIDLPQTQELPRDPSPELFVDPLTSTESGRAKSSDPTAVSKEERAPETKLTEKPNIGKAKLFSTDSESDEDLLLKPKSPAPTAGDRAGSLDTGKKSIIPRSKEPEDTPTESLQQTSRSEAQQSGLESRPDPPAGREGRVDSLPDSVSPAEDEPVKTMAEKSNAVKKIGMGLPAGLLQGLKARQQQLGIAKPEAGIRESASNEKTPEARPAAITTGSQVDDIVAMRSDHKDIVEIAKARARGPSGRRPPTRSAAKKKEPVQSSGEALPQAAVDAQVKVPIILKRPEPVPGESIERISAGKIDETVDQRDKGNSEPVVKRPSSEEELAQKKTQTVEDPLASADVPEKESRPSGSDVVQTATEPGKAMPKPETENKKESREDPRPKTKSIFASDSSDEDLFSPKAPPRKKSIPKENIIVPPAAKGSVPVKDDPLSASFASTARGSTGGPTQPVAPKRAEKSVPQKEKTEAKSPQIPASVLSKSLFSDSEDDDDGASLFGPKKPRALPKSATTSTLSAVKAEKPKLTQSKSSSANLFGSDSDSDELFKKK</sequence>
<dbReference type="RefSeq" id="XP_003747200.1">
    <property type="nucleotide sequence ID" value="XM_003747152.2"/>
</dbReference>
<keyword evidence="2" id="KW-1185">Reference proteome</keyword>
<feature type="compositionally biased region" description="Basic and acidic residues" evidence="1">
    <location>
        <begin position="580"/>
        <end position="590"/>
    </location>
</feature>
<feature type="compositionally biased region" description="Polar residues" evidence="1">
    <location>
        <begin position="785"/>
        <end position="801"/>
    </location>
</feature>
<feature type="compositionally biased region" description="Basic and acidic residues" evidence="1">
    <location>
        <begin position="975"/>
        <end position="1003"/>
    </location>
</feature>
<feature type="compositionally biased region" description="Polar residues" evidence="1">
    <location>
        <begin position="458"/>
        <end position="470"/>
    </location>
</feature>
<evidence type="ECO:0000313" key="3">
    <source>
        <dbReference type="RefSeq" id="XP_003747200.1"/>
    </source>
</evidence>
<dbReference type="KEGG" id="goe:100907394"/>
<proteinExistence type="predicted"/>
<feature type="compositionally biased region" description="Basic and acidic residues" evidence="1">
    <location>
        <begin position="636"/>
        <end position="647"/>
    </location>
</feature>
<accession>A0AAJ6W013</accession>
<feature type="compositionally biased region" description="Basic and acidic residues" evidence="1">
    <location>
        <begin position="1042"/>
        <end position="1058"/>
    </location>
</feature>
<feature type="region of interest" description="Disordered" evidence="1">
    <location>
        <begin position="196"/>
        <end position="837"/>
    </location>
</feature>
<feature type="compositionally biased region" description="Low complexity" evidence="1">
    <location>
        <begin position="266"/>
        <end position="280"/>
    </location>
</feature>
<feature type="compositionally biased region" description="Acidic residues" evidence="1">
    <location>
        <begin position="248"/>
        <end position="257"/>
    </location>
</feature>
<dbReference type="GeneID" id="100907394"/>
<feature type="compositionally biased region" description="Polar residues" evidence="1">
    <location>
        <begin position="1198"/>
        <end position="1212"/>
    </location>
</feature>
<feature type="compositionally biased region" description="Basic and acidic residues" evidence="1">
    <location>
        <begin position="869"/>
        <end position="882"/>
    </location>
</feature>
<dbReference type="AlphaFoldDB" id="A0AAJ6W013"/>